<evidence type="ECO:0000313" key="6">
    <source>
        <dbReference type="EMBL" id="SNT17008.1"/>
    </source>
</evidence>
<evidence type="ECO:0000256" key="4">
    <source>
        <dbReference type="ARBA" id="ARBA00023033"/>
    </source>
</evidence>
<evidence type="ECO:0000256" key="1">
    <source>
        <dbReference type="ARBA" id="ARBA00022630"/>
    </source>
</evidence>
<dbReference type="Gene3D" id="3.20.20.30">
    <property type="entry name" value="Luciferase-like domain"/>
    <property type="match status" value="2"/>
</dbReference>
<proteinExistence type="predicted"/>
<feature type="domain" description="Luciferase-like" evidence="5">
    <location>
        <begin position="156"/>
        <end position="276"/>
    </location>
</feature>
<dbReference type="AlphaFoldDB" id="A0A239KH43"/>
<dbReference type="InterPro" id="IPR050172">
    <property type="entry name" value="SsuD_RutA_monooxygenase"/>
</dbReference>
<keyword evidence="4 6" id="KW-0503">Monooxygenase</keyword>
<accession>A0A239KH43</accession>
<dbReference type="PANTHER" id="PTHR42847">
    <property type="entry name" value="ALKANESULFONATE MONOOXYGENASE"/>
    <property type="match status" value="1"/>
</dbReference>
<dbReference type="RefSeq" id="WP_179277571.1">
    <property type="nucleotide sequence ID" value="NZ_BOMU01000139.1"/>
</dbReference>
<evidence type="ECO:0000313" key="7">
    <source>
        <dbReference type="Proteomes" id="UP000198415"/>
    </source>
</evidence>
<dbReference type="Proteomes" id="UP000198415">
    <property type="component" value="Unassembled WGS sequence"/>
</dbReference>
<organism evidence="6 7">
    <name type="scientific">Actinoplanes regularis</name>
    <dbReference type="NCBI Taxonomy" id="52697"/>
    <lineage>
        <taxon>Bacteria</taxon>
        <taxon>Bacillati</taxon>
        <taxon>Actinomycetota</taxon>
        <taxon>Actinomycetes</taxon>
        <taxon>Micromonosporales</taxon>
        <taxon>Micromonosporaceae</taxon>
        <taxon>Actinoplanes</taxon>
    </lineage>
</organism>
<dbReference type="GO" id="GO:0008726">
    <property type="term" value="F:alkanesulfonate monooxygenase activity"/>
    <property type="evidence" value="ECO:0007669"/>
    <property type="project" value="TreeGrafter"/>
</dbReference>
<dbReference type="PANTHER" id="PTHR42847:SF4">
    <property type="entry name" value="ALKANESULFONATE MONOOXYGENASE-RELATED"/>
    <property type="match status" value="1"/>
</dbReference>
<dbReference type="GO" id="GO:0046306">
    <property type="term" value="P:alkanesulfonate catabolic process"/>
    <property type="evidence" value="ECO:0007669"/>
    <property type="project" value="TreeGrafter"/>
</dbReference>
<dbReference type="EMBL" id="FZNR01000049">
    <property type="protein sequence ID" value="SNT17008.1"/>
    <property type="molecule type" value="Genomic_DNA"/>
</dbReference>
<dbReference type="Pfam" id="PF00296">
    <property type="entry name" value="Bac_luciferase"/>
    <property type="match status" value="2"/>
</dbReference>
<sequence>MMRLGLALPHYPFSFPEPAEEPVARRALAYAQLAESLGFHQVWVSDHLFVNVAPADQAEQRQAPAECWTLLAAVAATTARIRLGSLATPVGFRNPALFARMVANVDQLCTGRLDVTLGAGWHEAEYRESGLAYGSAAERVAALADTMQGLRLECPGVPRWVGGKRPKLIQIAATADGWNTAWSCTPARYEHQLEELTQACRQRGRDPDTVRRSVGLTTLIGRDADDLANQWRRLQHWAPSGALDNMQLREWARSRLVGTPLEIRSQLNDWHRLGVEQVVCSFGAPFAVFDEDQIRLASEIINS</sequence>
<dbReference type="InterPro" id="IPR011251">
    <property type="entry name" value="Luciferase-like_dom"/>
</dbReference>
<keyword evidence="1" id="KW-0285">Flavoprotein</keyword>
<evidence type="ECO:0000256" key="2">
    <source>
        <dbReference type="ARBA" id="ARBA00022643"/>
    </source>
</evidence>
<reference evidence="6 7" key="1">
    <citation type="submission" date="2017-06" db="EMBL/GenBank/DDBJ databases">
        <authorList>
            <person name="Kim H.J."/>
            <person name="Triplett B.A."/>
        </authorList>
    </citation>
    <scope>NUCLEOTIDE SEQUENCE [LARGE SCALE GENOMIC DNA]</scope>
    <source>
        <strain evidence="6 7">DSM 43151</strain>
    </source>
</reference>
<evidence type="ECO:0000256" key="3">
    <source>
        <dbReference type="ARBA" id="ARBA00023002"/>
    </source>
</evidence>
<keyword evidence="3" id="KW-0560">Oxidoreductase</keyword>
<keyword evidence="2" id="KW-0288">FMN</keyword>
<dbReference type="InterPro" id="IPR036661">
    <property type="entry name" value="Luciferase-like_sf"/>
</dbReference>
<feature type="domain" description="Luciferase-like" evidence="5">
    <location>
        <begin position="2"/>
        <end position="148"/>
    </location>
</feature>
<protein>
    <submittedName>
        <fullName evidence="6">Flavin-dependent oxidoreductase, luciferase family (Includes alkanesulfonate monooxygenase SsuD and methylene tetrahydromethanopterin reductase)</fullName>
    </submittedName>
</protein>
<evidence type="ECO:0000259" key="5">
    <source>
        <dbReference type="Pfam" id="PF00296"/>
    </source>
</evidence>
<dbReference type="SUPFAM" id="SSF51679">
    <property type="entry name" value="Bacterial luciferase-like"/>
    <property type="match status" value="1"/>
</dbReference>
<name>A0A239KH43_9ACTN</name>
<keyword evidence="7" id="KW-1185">Reference proteome</keyword>
<gene>
    <name evidence="6" type="ORF">SAMN06264365_1493</name>
</gene>